<dbReference type="EMBL" id="JBAHYK010000921">
    <property type="protein sequence ID" value="KAL0570508.1"/>
    <property type="molecule type" value="Genomic_DNA"/>
</dbReference>
<dbReference type="SUPFAM" id="SSF49899">
    <property type="entry name" value="Concanavalin A-like lectins/glucanases"/>
    <property type="match status" value="1"/>
</dbReference>
<dbReference type="CDD" id="cd02181">
    <property type="entry name" value="GH16_fungal_Lam16A_glucanase"/>
    <property type="match status" value="1"/>
</dbReference>
<dbReference type="Gene3D" id="2.60.120.200">
    <property type="match status" value="1"/>
</dbReference>
<name>A0ABR3F5P4_9AGAR</name>
<accession>A0ABR3F5P4</accession>
<keyword evidence="4" id="KW-1185">Reference proteome</keyword>
<evidence type="ECO:0000313" key="3">
    <source>
        <dbReference type="EMBL" id="KAL0570508.1"/>
    </source>
</evidence>
<gene>
    <name evidence="3" type="ORF">V5O48_011454</name>
</gene>
<proteinExistence type="predicted"/>
<sequence>MIPSLAVSSLFFTLALSAHSSYTLEDSYTGHDFYEQWKWETFDDPTHGRVNYVDQTTAMEKNLSYITPDNAFVMKADSTSKVPPGSRGRDSIRISSLKAYDRALFVADISHMPVGCGTWPAFWTLSQKGPWPNGGEIDIIEGVHGNTLNLASLHTTPQCSMDKNACGDRASLQTGHAISTDCNTAVNFNQGCGVEFAKPNSYGKGFNQNNGGYYILEKGSPIRVWFLPRDDPKIKELFECEDPSKTISTNDLPPVPDAIFPTKENCRYASHFDAHAMVFDLTFCGDWAGATFTSAGCGPSCLDFVDNNPEAFSEAYWAVNSVKVYTRDDDSASDSDTAQALLTHGTDL</sequence>
<protein>
    <recommendedName>
        <fullName evidence="2">GH16 domain-containing protein</fullName>
    </recommendedName>
</protein>
<keyword evidence="1" id="KW-0732">Signal</keyword>
<reference evidence="3 4" key="1">
    <citation type="submission" date="2024-02" db="EMBL/GenBank/DDBJ databases">
        <title>A draft genome for the cacao thread blight pathogen Marasmius crinis-equi.</title>
        <authorList>
            <person name="Cohen S.P."/>
            <person name="Baruah I.K."/>
            <person name="Amoako-Attah I."/>
            <person name="Bukari Y."/>
            <person name="Meinhardt L.W."/>
            <person name="Bailey B.A."/>
        </authorList>
    </citation>
    <scope>NUCLEOTIDE SEQUENCE [LARGE SCALE GENOMIC DNA]</scope>
    <source>
        <strain evidence="3 4">GH-76</strain>
    </source>
</reference>
<dbReference type="InterPro" id="IPR050546">
    <property type="entry name" value="Glycosyl_Hydrlase_16"/>
</dbReference>
<dbReference type="PANTHER" id="PTHR10963">
    <property type="entry name" value="GLYCOSYL HYDROLASE-RELATED"/>
    <property type="match status" value="1"/>
</dbReference>
<dbReference type="InterPro" id="IPR013320">
    <property type="entry name" value="ConA-like_dom_sf"/>
</dbReference>
<dbReference type="PROSITE" id="PS51762">
    <property type="entry name" value="GH16_2"/>
    <property type="match status" value="1"/>
</dbReference>
<dbReference type="Proteomes" id="UP001465976">
    <property type="component" value="Unassembled WGS sequence"/>
</dbReference>
<evidence type="ECO:0000259" key="2">
    <source>
        <dbReference type="PROSITE" id="PS51762"/>
    </source>
</evidence>
<dbReference type="InterPro" id="IPR000757">
    <property type="entry name" value="Beta-glucanase-like"/>
</dbReference>
<dbReference type="Pfam" id="PF26113">
    <property type="entry name" value="GH16_XgeA"/>
    <property type="match status" value="1"/>
</dbReference>
<feature type="domain" description="GH16" evidence="2">
    <location>
        <begin position="27"/>
        <end position="296"/>
    </location>
</feature>
<feature type="chain" id="PRO_5047522442" description="GH16 domain-containing protein" evidence="1">
    <location>
        <begin position="18"/>
        <end position="348"/>
    </location>
</feature>
<dbReference type="PANTHER" id="PTHR10963:SF24">
    <property type="entry name" value="GLYCOSIDASE C21B10.07-RELATED"/>
    <property type="match status" value="1"/>
</dbReference>
<organism evidence="3 4">
    <name type="scientific">Marasmius crinis-equi</name>
    <dbReference type="NCBI Taxonomy" id="585013"/>
    <lineage>
        <taxon>Eukaryota</taxon>
        <taxon>Fungi</taxon>
        <taxon>Dikarya</taxon>
        <taxon>Basidiomycota</taxon>
        <taxon>Agaricomycotina</taxon>
        <taxon>Agaricomycetes</taxon>
        <taxon>Agaricomycetidae</taxon>
        <taxon>Agaricales</taxon>
        <taxon>Marasmiineae</taxon>
        <taxon>Marasmiaceae</taxon>
        <taxon>Marasmius</taxon>
    </lineage>
</organism>
<feature type="signal peptide" evidence="1">
    <location>
        <begin position="1"/>
        <end position="17"/>
    </location>
</feature>
<evidence type="ECO:0000313" key="4">
    <source>
        <dbReference type="Proteomes" id="UP001465976"/>
    </source>
</evidence>
<comment type="caution">
    <text evidence="3">The sequence shown here is derived from an EMBL/GenBank/DDBJ whole genome shotgun (WGS) entry which is preliminary data.</text>
</comment>
<evidence type="ECO:0000256" key="1">
    <source>
        <dbReference type="SAM" id="SignalP"/>
    </source>
</evidence>